<dbReference type="Gene3D" id="3.40.50.150">
    <property type="entry name" value="Vaccinia Virus protein VP39"/>
    <property type="match status" value="1"/>
</dbReference>
<organism evidence="3 4">
    <name type="scientific">Daphnia galeata</name>
    <dbReference type="NCBI Taxonomy" id="27404"/>
    <lineage>
        <taxon>Eukaryota</taxon>
        <taxon>Metazoa</taxon>
        <taxon>Ecdysozoa</taxon>
        <taxon>Arthropoda</taxon>
        <taxon>Crustacea</taxon>
        <taxon>Branchiopoda</taxon>
        <taxon>Diplostraca</taxon>
        <taxon>Cladocera</taxon>
        <taxon>Anomopoda</taxon>
        <taxon>Daphniidae</taxon>
        <taxon>Daphnia</taxon>
    </lineage>
</organism>
<protein>
    <recommendedName>
        <fullName evidence="2">Methyltransferase type 11 domain-containing protein</fullName>
    </recommendedName>
</protein>
<feature type="domain" description="Methyltransferase type 11" evidence="2">
    <location>
        <begin position="89"/>
        <end position="185"/>
    </location>
</feature>
<dbReference type="Pfam" id="PF08241">
    <property type="entry name" value="Methyltransf_11"/>
    <property type="match status" value="1"/>
</dbReference>
<reference evidence="3" key="1">
    <citation type="submission" date="2021-11" db="EMBL/GenBank/DDBJ databases">
        <authorList>
            <person name="Schell T."/>
        </authorList>
    </citation>
    <scope>NUCLEOTIDE SEQUENCE</scope>
    <source>
        <strain evidence="3">M5</strain>
    </source>
</reference>
<keyword evidence="1" id="KW-0472">Membrane</keyword>
<feature type="transmembrane region" description="Helical" evidence="1">
    <location>
        <begin position="12"/>
        <end position="31"/>
    </location>
</feature>
<dbReference type="GO" id="GO:0008757">
    <property type="term" value="F:S-adenosylmethionine-dependent methyltransferase activity"/>
    <property type="evidence" value="ECO:0007669"/>
    <property type="project" value="InterPro"/>
</dbReference>
<proteinExistence type="predicted"/>
<evidence type="ECO:0000256" key="1">
    <source>
        <dbReference type="SAM" id="Phobius"/>
    </source>
</evidence>
<dbReference type="InterPro" id="IPR052356">
    <property type="entry name" value="Thiol_S-MT"/>
</dbReference>
<accession>A0A8J2RHU0</accession>
<dbReference type="EMBL" id="CAKKLH010000110">
    <property type="protein sequence ID" value="CAH0103347.1"/>
    <property type="molecule type" value="Genomic_DNA"/>
</dbReference>
<sequence length="266" mass="31197">MLFEKMEEMIPAFFKPWTRYLILVFIIYLIFKKYGASHIQPWFLSTVYTPLCAIHHKSIKELQRKHFEQMKDHKSSDPELRKKGILRILEIGPGPGYNFEFYPPKSQLSVVEVNPFFEEEFFKKQVDHPHIKMDRFIVGFAENMKDVPDNSVDVVVSSCVLCSVRSVEGALKEVHRVLVPGGKYYYWEHIRDFEYGWVRFLQHLFTYTYHDLVFGCSLNRVSDRIIETNKCGFTQIDQKLIKTPLNKGFHSLYVCIASVVLGIATK</sequence>
<gene>
    <name evidence="3" type="ORF">DGAL_LOCUS5917</name>
</gene>
<dbReference type="PANTHER" id="PTHR45036">
    <property type="entry name" value="METHYLTRANSFERASE LIKE 7B"/>
    <property type="match status" value="1"/>
</dbReference>
<evidence type="ECO:0000313" key="4">
    <source>
        <dbReference type="Proteomes" id="UP000789390"/>
    </source>
</evidence>
<dbReference type="InterPro" id="IPR029063">
    <property type="entry name" value="SAM-dependent_MTases_sf"/>
</dbReference>
<keyword evidence="4" id="KW-1185">Reference proteome</keyword>
<comment type="caution">
    <text evidence="3">The sequence shown here is derived from an EMBL/GenBank/DDBJ whole genome shotgun (WGS) entry which is preliminary data.</text>
</comment>
<evidence type="ECO:0000313" key="3">
    <source>
        <dbReference type="EMBL" id="CAH0103347.1"/>
    </source>
</evidence>
<keyword evidence="1" id="KW-0812">Transmembrane</keyword>
<evidence type="ECO:0000259" key="2">
    <source>
        <dbReference type="Pfam" id="PF08241"/>
    </source>
</evidence>
<dbReference type="Proteomes" id="UP000789390">
    <property type="component" value="Unassembled WGS sequence"/>
</dbReference>
<dbReference type="AlphaFoldDB" id="A0A8J2RHU0"/>
<dbReference type="SUPFAM" id="SSF53335">
    <property type="entry name" value="S-adenosyl-L-methionine-dependent methyltransferases"/>
    <property type="match status" value="1"/>
</dbReference>
<dbReference type="OrthoDB" id="416496at2759"/>
<dbReference type="InterPro" id="IPR013216">
    <property type="entry name" value="Methyltransf_11"/>
</dbReference>
<dbReference type="CDD" id="cd02440">
    <property type="entry name" value="AdoMet_MTases"/>
    <property type="match status" value="1"/>
</dbReference>
<name>A0A8J2RHU0_9CRUS</name>
<keyword evidence="1" id="KW-1133">Transmembrane helix</keyword>
<dbReference type="PANTHER" id="PTHR45036:SF1">
    <property type="entry name" value="METHYLTRANSFERASE LIKE 7A"/>
    <property type="match status" value="1"/>
</dbReference>